<protein>
    <submittedName>
        <fullName evidence="2">Uncharacterized protein</fullName>
    </submittedName>
</protein>
<dbReference type="AlphaFoldDB" id="A0AAN4ZD34"/>
<reference evidence="3" key="1">
    <citation type="submission" date="2022-10" db="EMBL/GenBank/DDBJ databases">
        <title>Genome assembly of Pristionchus species.</title>
        <authorList>
            <person name="Yoshida K."/>
            <person name="Sommer R.J."/>
        </authorList>
    </citation>
    <scope>NUCLEOTIDE SEQUENCE [LARGE SCALE GENOMIC DNA]</scope>
    <source>
        <strain evidence="3">RS5460</strain>
    </source>
</reference>
<proteinExistence type="predicted"/>
<feature type="non-terminal residue" evidence="2">
    <location>
        <position position="1"/>
    </location>
</feature>
<feature type="non-terminal residue" evidence="2">
    <location>
        <position position="96"/>
    </location>
</feature>
<accession>A0AAN4ZD34</accession>
<evidence type="ECO:0000313" key="3">
    <source>
        <dbReference type="Proteomes" id="UP001328107"/>
    </source>
</evidence>
<feature type="chain" id="PRO_5042933804" evidence="1">
    <location>
        <begin position="23"/>
        <end position="96"/>
    </location>
</feature>
<dbReference type="EMBL" id="BTRK01000002">
    <property type="protein sequence ID" value="GMR37749.1"/>
    <property type="molecule type" value="Genomic_DNA"/>
</dbReference>
<organism evidence="2 3">
    <name type="scientific">Pristionchus mayeri</name>
    <dbReference type="NCBI Taxonomy" id="1317129"/>
    <lineage>
        <taxon>Eukaryota</taxon>
        <taxon>Metazoa</taxon>
        <taxon>Ecdysozoa</taxon>
        <taxon>Nematoda</taxon>
        <taxon>Chromadorea</taxon>
        <taxon>Rhabditida</taxon>
        <taxon>Rhabditina</taxon>
        <taxon>Diplogasteromorpha</taxon>
        <taxon>Diplogasteroidea</taxon>
        <taxon>Neodiplogasteridae</taxon>
        <taxon>Pristionchus</taxon>
    </lineage>
</organism>
<evidence type="ECO:0000256" key="1">
    <source>
        <dbReference type="SAM" id="SignalP"/>
    </source>
</evidence>
<gene>
    <name evidence="2" type="ORF">PMAYCL1PPCAC_07944</name>
</gene>
<sequence length="96" mass="10721">RRIEKRNDFFFLFLLVLRRVDCLVDLRSCDSRLHQSDQIGTQSREVVGASECEIDDAEDVSRSGDASSVVGDCGVPESETVERKVEEVRGSIEESG</sequence>
<evidence type="ECO:0000313" key="2">
    <source>
        <dbReference type="EMBL" id="GMR37749.1"/>
    </source>
</evidence>
<keyword evidence="3" id="KW-1185">Reference proteome</keyword>
<feature type="signal peptide" evidence="1">
    <location>
        <begin position="1"/>
        <end position="22"/>
    </location>
</feature>
<keyword evidence="1" id="KW-0732">Signal</keyword>
<comment type="caution">
    <text evidence="2">The sequence shown here is derived from an EMBL/GenBank/DDBJ whole genome shotgun (WGS) entry which is preliminary data.</text>
</comment>
<dbReference type="Proteomes" id="UP001328107">
    <property type="component" value="Unassembled WGS sequence"/>
</dbReference>
<name>A0AAN4ZD34_9BILA</name>